<evidence type="ECO:0000313" key="4">
    <source>
        <dbReference type="Proteomes" id="UP000256913"/>
    </source>
</evidence>
<name>A0A3D9ZQN1_9ACTN</name>
<evidence type="ECO:0000313" key="3">
    <source>
        <dbReference type="EMBL" id="REF99477.1"/>
    </source>
</evidence>
<keyword evidence="4" id="KW-1185">Reference proteome</keyword>
<dbReference type="SMART" id="SM00530">
    <property type="entry name" value="HTH_XRE"/>
    <property type="match status" value="1"/>
</dbReference>
<feature type="repeat" description="TPR" evidence="1">
    <location>
        <begin position="615"/>
        <end position="648"/>
    </location>
</feature>
<dbReference type="Pfam" id="PF13560">
    <property type="entry name" value="HTH_31"/>
    <property type="match status" value="1"/>
</dbReference>
<dbReference type="Gene3D" id="1.25.40.10">
    <property type="entry name" value="Tetratricopeptide repeat domain"/>
    <property type="match status" value="1"/>
</dbReference>
<evidence type="ECO:0000259" key="2">
    <source>
        <dbReference type="PROSITE" id="PS50943"/>
    </source>
</evidence>
<dbReference type="EMBL" id="QUMQ01000001">
    <property type="protein sequence ID" value="REF99477.1"/>
    <property type="molecule type" value="Genomic_DNA"/>
</dbReference>
<dbReference type="PROSITE" id="PS50943">
    <property type="entry name" value="HTH_CROC1"/>
    <property type="match status" value="1"/>
</dbReference>
<sequence length="749" mass="79736">MLGANVRELRQRLGLSQEDLATKAGVDAKTIHRIEAGESLPRPSTLRRLADAMALEGADRERFYAAGRSTSPTALVPAQLPHDISGFSSRAAELARLDDILGSVHDGSAPTPIVLISGTAGIGKTALAVHWAHRVRGSFPDGQLFVNLQAFHPTGAALTAIDALRGFLEALAVPAARIPVDLAGREALYRSRLAGRRLLIVLDNAGHADQVRPLLPGAPGCLVVVTSRDRLPGLVAAEGAHPVDLDLLPPEDARELLAGRVGAARVVAESGAAEEIVSACAGLPLALVVAAARAVTEPDLPLASLAAELRDARLGLDAFATGDPGTDLRAVLSWSDQTLSRSTAELFWLLGLHGGPDIDLASTASLAASGIAAVRPAMHELTRAHLLEERSPGRFTFHDLLRAYAADQVRVHKPEAERVEALGRVLHHYLHAAYAAERLLYPQRDPIALAPAEDGVTVLPVADADAAMAWFVAEHRVLLWAVSAAHDAGLDLLAWQLAWCLTTFFDRQGHWHDWAATQRLALSAAVRLGDRPAQAFAHRNLGLALASLGRHDEAAGSLSTALVGYRELADDVGQAHTHNVLAGMHGRQGRHREALREALLASDLFGARGQRAGQARTLNNVGWYHTLLGEYEQALAACRRALALHDQIGDRYGAANTWDSLGLIHHQVGDYPRAEASYETALGLWTEVGDRYGEADTRRRLADTHLASGDVAGARAALREALAVLEDLGHPDAGEVDAKLRDLAGTVDG</sequence>
<feature type="domain" description="HTH cro/C1-type" evidence="2">
    <location>
        <begin position="6"/>
        <end position="60"/>
    </location>
</feature>
<dbReference type="Pfam" id="PF13424">
    <property type="entry name" value="TPR_12"/>
    <property type="match status" value="2"/>
</dbReference>
<dbReference type="InterPro" id="IPR010982">
    <property type="entry name" value="Lambda_DNA-bd_dom_sf"/>
</dbReference>
<dbReference type="InterPro" id="IPR011990">
    <property type="entry name" value="TPR-like_helical_dom_sf"/>
</dbReference>
<protein>
    <submittedName>
        <fullName evidence="3">Tetratricopeptide repeat protein</fullName>
    </submittedName>
</protein>
<dbReference type="Pfam" id="PF13432">
    <property type="entry name" value="TPR_16"/>
    <property type="match status" value="1"/>
</dbReference>
<proteinExistence type="predicted"/>
<dbReference type="PANTHER" id="PTHR47691:SF3">
    <property type="entry name" value="HTH-TYPE TRANSCRIPTIONAL REGULATOR RV0890C-RELATED"/>
    <property type="match status" value="1"/>
</dbReference>
<evidence type="ECO:0000256" key="1">
    <source>
        <dbReference type="PROSITE-ProRule" id="PRU00339"/>
    </source>
</evidence>
<dbReference type="SMART" id="SM00028">
    <property type="entry name" value="TPR"/>
    <property type="match status" value="4"/>
</dbReference>
<dbReference type="InterPro" id="IPR019734">
    <property type="entry name" value="TPR_rpt"/>
</dbReference>
<reference evidence="3 4" key="1">
    <citation type="submission" date="2018-08" db="EMBL/GenBank/DDBJ databases">
        <title>Sequencing the genomes of 1000 actinobacteria strains.</title>
        <authorList>
            <person name="Klenk H.-P."/>
        </authorList>
    </citation>
    <scope>NUCLEOTIDE SEQUENCE [LARGE SCALE GENOMIC DNA]</scope>
    <source>
        <strain evidence="3 4">DSM 44099</strain>
    </source>
</reference>
<feature type="repeat" description="TPR" evidence="1">
    <location>
        <begin position="655"/>
        <end position="688"/>
    </location>
</feature>
<keyword evidence="1" id="KW-0802">TPR repeat</keyword>
<dbReference type="Gene3D" id="3.40.50.300">
    <property type="entry name" value="P-loop containing nucleotide triphosphate hydrolases"/>
    <property type="match status" value="1"/>
</dbReference>
<comment type="caution">
    <text evidence="3">The sequence shown here is derived from an EMBL/GenBank/DDBJ whole genome shotgun (WGS) entry which is preliminary data.</text>
</comment>
<dbReference type="GO" id="GO:0003677">
    <property type="term" value="F:DNA binding"/>
    <property type="evidence" value="ECO:0007669"/>
    <property type="project" value="InterPro"/>
</dbReference>
<dbReference type="OrthoDB" id="7628974at2"/>
<dbReference type="Pfam" id="PF13191">
    <property type="entry name" value="AAA_16"/>
    <property type="match status" value="1"/>
</dbReference>
<accession>A0A3D9ZQN1</accession>
<dbReference type="InterPro" id="IPR027417">
    <property type="entry name" value="P-loop_NTPase"/>
</dbReference>
<dbReference type="GO" id="GO:0043531">
    <property type="term" value="F:ADP binding"/>
    <property type="evidence" value="ECO:0007669"/>
    <property type="project" value="InterPro"/>
</dbReference>
<dbReference type="AlphaFoldDB" id="A0A3D9ZQN1"/>
<gene>
    <name evidence="3" type="ORF">DFJ67_5513</name>
</gene>
<dbReference type="InterPro" id="IPR041664">
    <property type="entry name" value="AAA_16"/>
</dbReference>
<organism evidence="3 4">
    <name type="scientific">Asanoa ferruginea</name>
    <dbReference type="NCBI Taxonomy" id="53367"/>
    <lineage>
        <taxon>Bacteria</taxon>
        <taxon>Bacillati</taxon>
        <taxon>Actinomycetota</taxon>
        <taxon>Actinomycetes</taxon>
        <taxon>Micromonosporales</taxon>
        <taxon>Micromonosporaceae</taxon>
        <taxon>Asanoa</taxon>
    </lineage>
</organism>
<dbReference type="PRINTS" id="PR00364">
    <property type="entry name" value="DISEASERSIST"/>
</dbReference>
<dbReference type="SUPFAM" id="SSF52540">
    <property type="entry name" value="P-loop containing nucleoside triphosphate hydrolases"/>
    <property type="match status" value="1"/>
</dbReference>
<dbReference type="InterPro" id="IPR001387">
    <property type="entry name" value="Cro/C1-type_HTH"/>
</dbReference>
<dbReference type="Gene3D" id="1.10.260.40">
    <property type="entry name" value="lambda repressor-like DNA-binding domains"/>
    <property type="match status" value="1"/>
</dbReference>
<dbReference type="CDD" id="cd00093">
    <property type="entry name" value="HTH_XRE"/>
    <property type="match status" value="1"/>
</dbReference>
<dbReference type="SUPFAM" id="SSF48452">
    <property type="entry name" value="TPR-like"/>
    <property type="match status" value="2"/>
</dbReference>
<dbReference type="PANTHER" id="PTHR47691">
    <property type="entry name" value="REGULATOR-RELATED"/>
    <property type="match status" value="1"/>
</dbReference>
<dbReference type="SUPFAM" id="SSF47413">
    <property type="entry name" value="lambda repressor-like DNA-binding domains"/>
    <property type="match status" value="1"/>
</dbReference>
<dbReference type="Proteomes" id="UP000256913">
    <property type="component" value="Unassembled WGS sequence"/>
</dbReference>
<dbReference type="PROSITE" id="PS50005">
    <property type="entry name" value="TPR"/>
    <property type="match status" value="2"/>
</dbReference>